<dbReference type="CDD" id="cd06176">
    <property type="entry name" value="MFS_BCD_PucC-like"/>
    <property type="match status" value="1"/>
</dbReference>
<feature type="transmembrane region" description="Helical" evidence="6">
    <location>
        <begin position="7"/>
        <end position="26"/>
    </location>
</feature>
<feature type="transmembrane region" description="Helical" evidence="6">
    <location>
        <begin position="284"/>
        <end position="304"/>
    </location>
</feature>
<dbReference type="eggNOG" id="COG2270">
    <property type="taxonomic scope" value="Bacteria"/>
</dbReference>
<evidence type="ECO:0000256" key="6">
    <source>
        <dbReference type="SAM" id="Phobius"/>
    </source>
</evidence>
<dbReference type="OrthoDB" id="596481at2"/>
<comment type="subcellular location">
    <subcellularLocation>
        <location evidence="1">Membrane</location>
        <topology evidence="1">Multi-pass membrane protein</topology>
    </subcellularLocation>
</comment>
<dbReference type="AlphaFoldDB" id="B4SFL9"/>
<feature type="transmembrane region" description="Helical" evidence="6">
    <location>
        <begin position="405"/>
        <end position="426"/>
    </location>
</feature>
<organism evidence="7 8">
    <name type="scientific">Pelodictyon phaeoclathratiforme (strain DSM 5477 / BU-1)</name>
    <dbReference type="NCBI Taxonomy" id="324925"/>
    <lineage>
        <taxon>Bacteria</taxon>
        <taxon>Pseudomonadati</taxon>
        <taxon>Chlorobiota</taxon>
        <taxon>Chlorobiia</taxon>
        <taxon>Chlorobiales</taxon>
        <taxon>Chlorobiaceae</taxon>
        <taxon>Chlorobium/Pelodictyon group</taxon>
        <taxon>Pelodictyon</taxon>
    </lineage>
</organism>
<dbReference type="InterPro" id="IPR004896">
    <property type="entry name" value="PucC-rel"/>
</dbReference>
<evidence type="ECO:0000313" key="8">
    <source>
        <dbReference type="Proteomes" id="UP000002724"/>
    </source>
</evidence>
<feature type="transmembrane region" description="Helical" evidence="6">
    <location>
        <begin position="38"/>
        <end position="60"/>
    </location>
</feature>
<dbReference type="PANTHER" id="PTHR23538">
    <property type="entry name" value="44.5 KD BACTERIOCHLOROPHYLL SYNTHASE SUBUNIT"/>
    <property type="match status" value="1"/>
</dbReference>
<dbReference type="EMBL" id="CP001110">
    <property type="protein sequence ID" value="ACF43274.1"/>
    <property type="molecule type" value="Genomic_DNA"/>
</dbReference>
<dbReference type="GO" id="GO:0016020">
    <property type="term" value="C:membrane"/>
    <property type="evidence" value="ECO:0007669"/>
    <property type="project" value="UniProtKB-SubCell"/>
</dbReference>
<keyword evidence="8" id="KW-1185">Reference proteome</keyword>
<keyword evidence="5 6" id="KW-0472">Membrane</keyword>
<dbReference type="STRING" id="324925.Ppha_0990"/>
<dbReference type="SUPFAM" id="SSF103473">
    <property type="entry name" value="MFS general substrate transporter"/>
    <property type="match status" value="1"/>
</dbReference>
<accession>B4SFL9</accession>
<dbReference type="PIRSF" id="PIRSF016565">
    <property type="entry name" value="PucC"/>
    <property type="match status" value="1"/>
</dbReference>
<feature type="transmembrane region" description="Helical" evidence="6">
    <location>
        <begin position="160"/>
        <end position="179"/>
    </location>
</feature>
<reference evidence="7 8" key="1">
    <citation type="submission" date="2008-06" db="EMBL/GenBank/DDBJ databases">
        <title>Complete sequence of Pelodictyon phaeoclathratiforme BU-1.</title>
        <authorList>
            <consortium name="US DOE Joint Genome Institute"/>
            <person name="Lucas S."/>
            <person name="Copeland A."/>
            <person name="Lapidus A."/>
            <person name="Glavina del Rio T."/>
            <person name="Dalin E."/>
            <person name="Tice H."/>
            <person name="Bruce D."/>
            <person name="Goodwin L."/>
            <person name="Pitluck S."/>
            <person name="Schmutz J."/>
            <person name="Larimer F."/>
            <person name="Land M."/>
            <person name="Hauser L."/>
            <person name="Kyrpides N."/>
            <person name="Mikhailova N."/>
            <person name="Liu Z."/>
            <person name="Li T."/>
            <person name="Zhao F."/>
            <person name="Overmann J."/>
            <person name="Bryant D.A."/>
            <person name="Richardson P."/>
        </authorList>
    </citation>
    <scope>NUCLEOTIDE SEQUENCE [LARGE SCALE GENOMIC DNA]</scope>
    <source>
        <strain evidence="8">DSM 5477 / BU-1</strain>
    </source>
</reference>
<evidence type="ECO:0000256" key="4">
    <source>
        <dbReference type="ARBA" id="ARBA00022989"/>
    </source>
</evidence>
<dbReference type="Proteomes" id="UP000002724">
    <property type="component" value="Chromosome"/>
</dbReference>
<dbReference type="HOGENOM" id="CLU_030017_1_0_10"/>
<keyword evidence="3 6" id="KW-0812">Transmembrane</keyword>
<dbReference type="Gene3D" id="1.20.1250.20">
    <property type="entry name" value="MFS general substrate transporter like domains"/>
    <property type="match status" value="1"/>
</dbReference>
<keyword evidence="4 6" id="KW-1133">Transmembrane helix</keyword>
<dbReference type="InterPro" id="IPR026036">
    <property type="entry name" value="PucC"/>
</dbReference>
<dbReference type="InterPro" id="IPR036259">
    <property type="entry name" value="MFS_trans_sf"/>
</dbReference>
<feature type="transmembrane region" description="Helical" evidence="6">
    <location>
        <begin position="311"/>
        <end position="331"/>
    </location>
</feature>
<comment type="similarity">
    <text evidence="2">Belongs to the PucC family.</text>
</comment>
<evidence type="ECO:0000256" key="2">
    <source>
        <dbReference type="ARBA" id="ARBA00008412"/>
    </source>
</evidence>
<dbReference type="PANTHER" id="PTHR23538:SF1">
    <property type="entry name" value="44.5 KD BACTERIOCHLOROPHYLL SYNTHASE SUBUNIT"/>
    <property type="match status" value="1"/>
</dbReference>
<protein>
    <submittedName>
        <fullName evidence="7">PUCC protein</fullName>
    </submittedName>
</protein>
<proteinExistence type="inferred from homology"/>
<feature type="transmembrane region" description="Helical" evidence="6">
    <location>
        <begin position="191"/>
        <end position="213"/>
    </location>
</feature>
<feature type="transmembrane region" description="Helical" evidence="6">
    <location>
        <begin position="247"/>
        <end position="264"/>
    </location>
</feature>
<dbReference type="Pfam" id="PF03209">
    <property type="entry name" value="PUCC"/>
    <property type="match status" value="1"/>
</dbReference>
<evidence type="ECO:0000256" key="1">
    <source>
        <dbReference type="ARBA" id="ARBA00004141"/>
    </source>
</evidence>
<dbReference type="KEGG" id="pph:Ppha_0990"/>
<feature type="transmembrane region" description="Helical" evidence="6">
    <location>
        <begin position="337"/>
        <end position="357"/>
    </location>
</feature>
<name>B4SFL9_PELPB</name>
<feature type="transmembrane region" description="Helical" evidence="6">
    <location>
        <begin position="121"/>
        <end position="148"/>
    </location>
</feature>
<evidence type="ECO:0000256" key="5">
    <source>
        <dbReference type="ARBA" id="ARBA00023136"/>
    </source>
</evidence>
<evidence type="ECO:0000256" key="3">
    <source>
        <dbReference type="ARBA" id="ARBA00022692"/>
    </source>
</evidence>
<evidence type="ECO:0000313" key="7">
    <source>
        <dbReference type="EMBL" id="ACF43274.1"/>
    </source>
</evidence>
<feature type="transmembrane region" description="Helical" evidence="6">
    <location>
        <begin position="369"/>
        <end position="393"/>
    </location>
</feature>
<gene>
    <name evidence="7" type="ordered locus">Ppha_0990</name>
</gene>
<feature type="transmembrane region" description="Helical" evidence="6">
    <location>
        <begin position="81"/>
        <end position="101"/>
    </location>
</feature>
<sequence>MKIVKTFNLVRLCMFQMGFGLMLGFIQDILNRVMIKELLLPATIALGLISLKELLAIFGVKVWIGNLSDRFSIFGYHRTPYILLGLLSCVVAFVLSPAAAYEVKIGGTAFSEMLPALLTDIGLWKLAFIFLLFGFGLQVATTAYYALIADVVPEEHIGKITGASWTLMVLTAIISNWNIGNYLKVFTPERLTQVAEIGGLITLCFGLVAVLGVENRNAEAAQGKGKHSISFFQSVRLLSSSPRTLQFAFYIFISIFALFANEVVMDPFGAEVFGMPVSETTKLFKPMMGGTQLIFMLVTGFLLSRIGFKRGAYFGNTFSAIGFAVIIAAGFMHDQSLLRIGLVVTGMGLGAASVSNISMMMNMTAGRSGIYIGLWGTAQSLAIFIGHSGAGVIRDVVYTLSGNHMLAYAVIFVIEILAFTASSLLLPHISKEAFEAESEAKMSEFAVTAKAG</sequence>